<keyword evidence="6" id="KW-1185">Reference proteome</keyword>
<evidence type="ECO:0000313" key="4">
    <source>
        <dbReference type="EMBL" id="SDH33618.1"/>
    </source>
</evidence>
<evidence type="ECO:0000313" key="6">
    <source>
        <dbReference type="Proteomes" id="UP000826616"/>
    </source>
</evidence>
<dbReference type="GO" id="GO:0005524">
    <property type="term" value="F:ATP binding"/>
    <property type="evidence" value="ECO:0007669"/>
    <property type="project" value="UniProtKB-UniRule"/>
</dbReference>
<dbReference type="GO" id="GO:0005737">
    <property type="term" value="C:cytoplasm"/>
    <property type="evidence" value="ECO:0007669"/>
    <property type="project" value="TreeGrafter"/>
</dbReference>
<dbReference type="InterPro" id="IPR011761">
    <property type="entry name" value="ATP-grasp"/>
</dbReference>
<dbReference type="EMBL" id="CP080764">
    <property type="protein sequence ID" value="QYY44059.1"/>
    <property type="molecule type" value="Genomic_DNA"/>
</dbReference>
<accession>A0A1G8BKF7</accession>
<evidence type="ECO:0000313" key="3">
    <source>
        <dbReference type="EMBL" id="QYY44059.1"/>
    </source>
</evidence>
<keyword evidence="1" id="KW-0547">Nucleotide-binding</keyword>
<proteinExistence type="predicted"/>
<dbReference type="GO" id="GO:0016879">
    <property type="term" value="F:ligase activity, forming carbon-nitrogen bonds"/>
    <property type="evidence" value="ECO:0007669"/>
    <property type="project" value="TreeGrafter"/>
</dbReference>
<dbReference type="AlphaFoldDB" id="A0A1G8BKF7"/>
<evidence type="ECO:0000256" key="1">
    <source>
        <dbReference type="PROSITE-ProRule" id="PRU00409"/>
    </source>
</evidence>
<dbReference type="RefSeq" id="WP_057899107.1">
    <property type="nucleotide sequence ID" value="NZ_CP080764.1"/>
</dbReference>
<sequence length="312" mass="35694">MDFVFFSKRPFAWAENKLVEEISKLGYKAEVWDWDQVEVVAAPFEFFYQGIKRELPKVAMFESRIRSRYTLGDRLYLFDALELLEQQGMTILNSPQAVRKASNKVYAANVLQRAGIRVPSTRMVSSVDQVGSCLKEWKDIILKPLSGHASIDIKRLILNEFRYGDEIADVLSIFQEIEVWHLIQNYKVLCAQQYVSNPGYDLRINVVGDKVVSIWALDCFPNTWRTKDINEGKKLRKYELTKELEDIALSAVSALGLDYAPIDLIEGPDGPIIIEVNSALSIWPGHEKSGFTIDPEGSVKYYVQMIEDRIKS</sequence>
<gene>
    <name evidence="3" type="ORF">K3F53_07725</name>
    <name evidence="4" type="ORF">SAMN04489735_102020</name>
</gene>
<dbReference type="Pfam" id="PF08443">
    <property type="entry name" value="RimK"/>
    <property type="match status" value="1"/>
</dbReference>
<dbReference type="Gene3D" id="3.40.50.20">
    <property type="match status" value="1"/>
</dbReference>
<reference evidence="3 6" key="2">
    <citation type="submission" date="2021-08" db="EMBL/GenBank/DDBJ databases">
        <title>Complete genome sequence of the strain Aneurinibacillus thermoaerophilus CCM 8960.</title>
        <authorList>
            <person name="Musilova J."/>
            <person name="Kourilova X."/>
            <person name="Pernicova I."/>
            <person name="Bezdicek M."/>
            <person name="Lengerova M."/>
            <person name="Obruca S."/>
            <person name="Sedlar K."/>
        </authorList>
    </citation>
    <scope>NUCLEOTIDE SEQUENCE [LARGE SCALE GENOMIC DNA]</scope>
    <source>
        <strain evidence="3 6">CCM 8960</strain>
    </source>
</reference>
<dbReference type="SUPFAM" id="SSF56059">
    <property type="entry name" value="Glutathione synthetase ATP-binding domain-like"/>
    <property type="match status" value="1"/>
</dbReference>
<dbReference type="Proteomes" id="UP000198956">
    <property type="component" value="Unassembled WGS sequence"/>
</dbReference>
<dbReference type="PANTHER" id="PTHR21621:SF0">
    <property type="entry name" value="BETA-CITRYLGLUTAMATE SYNTHASE B-RELATED"/>
    <property type="match status" value="1"/>
</dbReference>
<keyword evidence="1" id="KW-0067">ATP-binding</keyword>
<dbReference type="EMBL" id="FNDE01000020">
    <property type="protein sequence ID" value="SDH33618.1"/>
    <property type="molecule type" value="Genomic_DNA"/>
</dbReference>
<dbReference type="OrthoDB" id="9786585at2"/>
<feature type="domain" description="ATP-grasp" evidence="2">
    <location>
        <begin position="108"/>
        <end position="307"/>
    </location>
</feature>
<dbReference type="PROSITE" id="PS50975">
    <property type="entry name" value="ATP_GRASP"/>
    <property type="match status" value="1"/>
</dbReference>
<evidence type="ECO:0000259" key="2">
    <source>
        <dbReference type="PROSITE" id="PS50975"/>
    </source>
</evidence>
<name>A0A1G8BKF7_ANETH</name>
<reference evidence="4 5" key="1">
    <citation type="submission" date="2016-10" db="EMBL/GenBank/DDBJ databases">
        <authorList>
            <person name="de Groot N.N."/>
        </authorList>
    </citation>
    <scope>NUCLEOTIDE SEQUENCE [LARGE SCALE GENOMIC DNA]</scope>
    <source>
        <strain evidence="4 5">L 420-91</strain>
    </source>
</reference>
<dbReference type="InterPro" id="IPR013651">
    <property type="entry name" value="ATP-grasp_RimK-type"/>
</dbReference>
<dbReference type="Proteomes" id="UP000826616">
    <property type="component" value="Chromosome"/>
</dbReference>
<organism evidence="4 5">
    <name type="scientific">Aneurinibacillus thermoaerophilus</name>
    <dbReference type="NCBI Taxonomy" id="143495"/>
    <lineage>
        <taxon>Bacteria</taxon>
        <taxon>Bacillati</taxon>
        <taxon>Bacillota</taxon>
        <taxon>Bacilli</taxon>
        <taxon>Bacillales</taxon>
        <taxon>Paenibacillaceae</taxon>
        <taxon>Aneurinibacillus group</taxon>
        <taxon>Aneurinibacillus</taxon>
    </lineage>
</organism>
<dbReference type="Gene3D" id="3.30.470.20">
    <property type="entry name" value="ATP-grasp fold, B domain"/>
    <property type="match status" value="1"/>
</dbReference>
<protein>
    <submittedName>
        <fullName evidence="3">ATP-grasp domain-containing protein</fullName>
    </submittedName>
    <submittedName>
        <fullName evidence="4">SSU ribosomal protein S6P modification protein</fullName>
    </submittedName>
</protein>
<dbReference type="GO" id="GO:0046872">
    <property type="term" value="F:metal ion binding"/>
    <property type="evidence" value="ECO:0007669"/>
    <property type="project" value="InterPro"/>
</dbReference>
<dbReference type="GeneID" id="97141254"/>
<dbReference type="PANTHER" id="PTHR21621">
    <property type="entry name" value="RIBOSOMAL PROTEIN S6 MODIFICATION PROTEIN"/>
    <property type="match status" value="1"/>
</dbReference>
<evidence type="ECO:0000313" key="5">
    <source>
        <dbReference type="Proteomes" id="UP000198956"/>
    </source>
</evidence>